<accession>A0A1H0H535</accession>
<evidence type="ECO:0000313" key="3">
    <source>
        <dbReference type="Proteomes" id="UP000199134"/>
    </source>
</evidence>
<dbReference type="Gene3D" id="2.60.120.260">
    <property type="entry name" value="Galactose-binding domain-like"/>
    <property type="match status" value="1"/>
</dbReference>
<feature type="signal peptide" evidence="1">
    <location>
        <begin position="1"/>
        <end position="23"/>
    </location>
</feature>
<evidence type="ECO:0000313" key="2">
    <source>
        <dbReference type="EMBL" id="SDO14242.1"/>
    </source>
</evidence>
<sequence>MRKTYMMLLALVLTMLGVSDAMAQKIYRAELDKSMFKAWNGTGADAQEVEPTSYVGKGDATVNFACETNFYKTLDQGAVVFGNTNVYSRWYADLTGTKKIFFKGDAKTAIRVLMNRPDAEPGAEDPNGGTTVEQRVEIGADGTGELDVTGMEYVHLNCIKIAWGSAGVIKSIELEGTVKPVTGILSMINNGDAEGDDLSSFPVSLDGPNNGDSAPDSPEIVEGEGVNGSRCFKVTAFDNPTETWHTQFYIKADEVMPKGTKWQLKMSIKATETAMITSSAQAQPRQWKGDMGLGEIGVSTEWKDYKWSGEIGVDDFQSIAFDLSNASGTPGNVGVSFYFDNIEFGADLGGSNPLSAVNVTACSDVVRIDFGGTTNMKELVKAAPTKTLIYDNSAVAITVDGEPIDIVSVEGSEDGNLYIFVDYEFYSGEEMKVAFKNPEDAAHRLLFTAGKWEGEAVPEISGLVASYDENLGEEGHSSYLYGEPALQEIVPEQGSFNLPVDFKEFTVTFNQPVLVSSVVAKLGSEELTATGDDEYSKVIKLTRTSETTLSGAKDLVISAAVGHAGADFGLAKDIVVKYSFGPVDASAKAETIYASNFTGDGTDANGAGWKVTADNQAGMQDASSGSGNRLQHGQSGYAADVLYLAQRSAAAGIALYGTVDDHKLTLEGGKTYHLTLKSAQWDAYPASGSNRSLRAQILTEAAVDAETGSVIDETGIVAEEFKAVDGRLKEDKEFTSFDIEFTPEADGNFVIRLVAGNSEGNPAGFGDGNAIADVKVQFIPDVLGIVETQQLADALQSAKDNRDAILTANAENEIDKERYSGEDLTALNNLIAEVETDMVGYSAPSVYVAKSEELAAAAKAANDHKTACDNYDTNIKKAVDHVAKNAENKFKDTQVNKNLEAIVAKYHASKEVNNVAQEEEDPVYVTTYTFDVLKENDALATASDELAKAVAVADQYFTEVALDANIQQGNSGVAVLVERNRLGARTLMSLGVEESDPLIAAVKNSVVDDDNLAENIKARIKTELYSKLKETENDVFGPQVDEFGDPVTDGNGEFVNKSYDMTVFIKNPNFYEIDGTKGVSEENLPGWTYPAQYGKPGDFKKWDPQRNVEGLPEDIAFTTWFGTCRMEQTVTDLPAGIYVVSLCGSDWSNQAGQDDETKRHDVNSFVYCKTSDTAPVNEGEEEDRDLNFAATRTIVYGGQFNMDHPINLGYAQVTNEETGFISDTDGEFFGIPVVDGKLTLGMHFAGDGQFFFQHARLTLVDAAKGFDYAGAYNTVVTSIDETVAPKVRALQVYDLNGRRMIKANKGLQIVKKQMSDGSVRVEKVIVK</sequence>
<proteinExistence type="predicted"/>
<evidence type="ECO:0000256" key="1">
    <source>
        <dbReference type="SAM" id="SignalP"/>
    </source>
</evidence>
<organism evidence="2 3">
    <name type="scientific">Prevotella communis</name>
    <dbReference type="NCBI Taxonomy" id="2913614"/>
    <lineage>
        <taxon>Bacteria</taxon>
        <taxon>Pseudomonadati</taxon>
        <taxon>Bacteroidota</taxon>
        <taxon>Bacteroidia</taxon>
        <taxon>Bacteroidales</taxon>
        <taxon>Prevotellaceae</taxon>
        <taxon>Prevotella</taxon>
    </lineage>
</organism>
<dbReference type="SUPFAM" id="SSF49785">
    <property type="entry name" value="Galactose-binding domain-like"/>
    <property type="match status" value="1"/>
</dbReference>
<comment type="caution">
    <text evidence="2">The sequence shown here is derived from an EMBL/GenBank/DDBJ whole genome shotgun (WGS) entry which is preliminary data.</text>
</comment>
<dbReference type="EMBL" id="FNIW01000010">
    <property type="protein sequence ID" value="SDO14242.1"/>
    <property type="molecule type" value="Genomic_DNA"/>
</dbReference>
<protein>
    <submittedName>
        <fullName evidence="2">Uncharacterized protein</fullName>
    </submittedName>
</protein>
<feature type="chain" id="PRO_5011621315" evidence="1">
    <location>
        <begin position="24"/>
        <end position="1327"/>
    </location>
</feature>
<dbReference type="OrthoDB" id="1083187at2"/>
<name>A0A1H0H535_9BACT</name>
<keyword evidence="1" id="KW-0732">Signal</keyword>
<dbReference type="RefSeq" id="WP_143005757.1">
    <property type="nucleotide sequence ID" value="NZ_FNIW01000010.1"/>
</dbReference>
<dbReference type="InterPro" id="IPR008979">
    <property type="entry name" value="Galactose-bd-like_sf"/>
</dbReference>
<gene>
    <name evidence="2" type="ORF">SAMN04487900_110120</name>
</gene>
<reference evidence="3" key="1">
    <citation type="submission" date="2016-10" db="EMBL/GenBank/DDBJ databases">
        <authorList>
            <person name="de Groot N.N."/>
        </authorList>
    </citation>
    <scope>NUCLEOTIDE SEQUENCE [LARGE SCALE GENOMIC DNA]</scope>
    <source>
        <strain evidence="3">BP1-145</strain>
    </source>
</reference>
<dbReference type="Proteomes" id="UP000199134">
    <property type="component" value="Unassembled WGS sequence"/>
</dbReference>